<dbReference type="Gene3D" id="3.40.50.300">
    <property type="entry name" value="P-loop containing nucleotide triphosphate hydrolases"/>
    <property type="match status" value="1"/>
</dbReference>
<dbReference type="GO" id="GO:0008476">
    <property type="term" value="F:protein-tyrosine sulfotransferase activity"/>
    <property type="evidence" value="ECO:0007669"/>
    <property type="project" value="InterPro"/>
</dbReference>
<reference evidence="2" key="1">
    <citation type="submission" date="2017-03" db="EMBL/GenBank/DDBJ databases">
        <authorList>
            <consortium name="AG Boll"/>
        </authorList>
    </citation>
    <scope>NUCLEOTIDE SEQUENCE [LARGE SCALE GENOMIC DNA]</scope>
    <source>
        <strain evidence="2">Chol</strain>
    </source>
</reference>
<keyword evidence="1" id="KW-0808">Transferase</keyword>
<evidence type="ECO:0000256" key="1">
    <source>
        <dbReference type="ARBA" id="ARBA00022679"/>
    </source>
</evidence>
<proteinExistence type="predicted"/>
<gene>
    <name evidence="2" type="ORF">SDENCHOL_10046</name>
</gene>
<accession>A0A7Z7HNC2</accession>
<organism evidence="2 3">
    <name type="scientific">Sterolibacterium denitrificans</name>
    <dbReference type="NCBI Taxonomy" id="157592"/>
    <lineage>
        <taxon>Bacteria</taxon>
        <taxon>Pseudomonadati</taxon>
        <taxon>Pseudomonadota</taxon>
        <taxon>Betaproteobacteria</taxon>
        <taxon>Nitrosomonadales</taxon>
        <taxon>Sterolibacteriaceae</taxon>
        <taxon>Sterolibacterium</taxon>
    </lineage>
</organism>
<dbReference type="SUPFAM" id="SSF52540">
    <property type="entry name" value="P-loop containing nucleoside triphosphate hydrolases"/>
    <property type="match status" value="1"/>
</dbReference>
<evidence type="ECO:0008006" key="4">
    <source>
        <dbReference type="Google" id="ProtNLM"/>
    </source>
</evidence>
<dbReference type="PANTHER" id="PTHR12788:SF10">
    <property type="entry name" value="PROTEIN-TYROSINE SULFOTRANSFERASE"/>
    <property type="match status" value="1"/>
</dbReference>
<dbReference type="Proteomes" id="UP000242886">
    <property type="component" value="Chromosome SDENCHOL"/>
</dbReference>
<dbReference type="PANTHER" id="PTHR12788">
    <property type="entry name" value="PROTEIN-TYROSINE SULFOTRANSFERASE 2"/>
    <property type="match status" value="1"/>
</dbReference>
<dbReference type="InterPro" id="IPR027417">
    <property type="entry name" value="P-loop_NTPase"/>
</dbReference>
<evidence type="ECO:0000313" key="3">
    <source>
        <dbReference type="Proteomes" id="UP000242886"/>
    </source>
</evidence>
<dbReference type="InterPro" id="IPR026634">
    <property type="entry name" value="TPST-like"/>
</dbReference>
<name>A0A7Z7HNC2_9PROT</name>
<sequence length="356" mass="41090">MTPQDTAAELASAAPIFILGNGRSGTTLMRFMLNAHPDIHISEEICYHFWLRNFSGSFRRRLYCYFHSFSYAWLRMDPQVVLDKLPAELDWKDSALVYLRILQCKAAQYGKSRYGEKGPLLTERLDQLFREYPRARVIHMVRDPRAVVYSHFTMPWSTSSFLGANLMVHANMRAIARHGERILAIRLEDLLAQPETTLRKVLDFVGVEWSDNVLRHAEHLPENDGIPFPWLMEASRRPKQKSLNWQEAIPPAWIRLTETINRQALSTHGYAPHPLPHEPGVPAKICALIADLPQLFLTGWRYIRMVVRFILLSKTDARGFQTLLHSLNPAAWQRQPEWNSDLPAPPAVRSPERLLK</sequence>
<dbReference type="RefSeq" id="WP_154715628.1">
    <property type="nucleotide sequence ID" value="NZ_LT837803.1"/>
</dbReference>
<dbReference type="AlphaFoldDB" id="A0A7Z7HNC2"/>
<dbReference type="EMBL" id="LT837803">
    <property type="protein sequence ID" value="SMB21029.1"/>
    <property type="molecule type" value="Genomic_DNA"/>
</dbReference>
<keyword evidence="3" id="KW-1185">Reference proteome</keyword>
<dbReference type="Pfam" id="PF13469">
    <property type="entry name" value="Sulfotransfer_3"/>
    <property type="match status" value="1"/>
</dbReference>
<protein>
    <recommendedName>
        <fullName evidence="4">Sulfotransferase</fullName>
    </recommendedName>
</protein>
<evidence type="ECO:0000313" key="2">
    <source>
        <dbReference type="EMBL" id="SMB21029.1"/>
    </source>
</evidence>